<dbReference type="AlphaFoldDB" id="A0A855XLE4"/>
<evidence type="ECO:0000313" key="1">
    <source>
        <dbReference type="EMBL" id="PWW33727.1"/>
    </source>
</evidence>
<dbReference type="EMBL" id="QGTZ01000017">
    <property type="protein sequence ID" value="PWW33727.1"/>
    <property type="molecule type" value="Genomic_DNA"/>
</dbReference>
<dbReference type="InterPro" id="IPR052411">
    <property type="entry name" value="c-mor_Regulatory_Protein"/>
</dbReference>
<dbReference type="NCBIfam" id="NF040785">
    <property type="entry name" value="CD3324_fam"/>
    <property type="match status" value="1"/>
</dbReference>
<dbReference type="PANTHER" id="PTHR37812">
    <property type="entry name" value="MU-LIKE PROPHAGE FLUMU PROTEIN C"/>
    <property type="match status" value="1"/>
</dbReference>
<organism evidence="1 2">
    <name type="scientific">Paenibacillus pabuli</name>
    <dbReference type="NCBI Taxonomy" id="1472"/>
    <lineage>
        <taxon>Bacteria</taxon>
        <taxon>Bacillati</taxon>
        <taxon>Bacillota</taxon>
        <taxon>Bacilli</taxon>
        <taxon>Bacillales</taxon>
        <taxon>Paenibacillaceae</taxon>
        <taxon>Paenibacillus</taxon>
    </lineage>
</organism>
<dbReference type="Proteomes" id="UP000247078">
    <property type="component" value="Unassembled WGS sequence"/>
</dbReference>
<sequence>MKYVKGDVIFPEYLLKEIQEYIQGEFVYIPQKDGLRKQWGEKSGQREQLARRNKEIREKFKFGVSIDRLTQSYHLSHDTIKKIVYSNN</sequence>
<evidence type="ECO:0008006" key="3">
    <source>
        <dbReference type="Google" id="ProtNLM"/>
    </source>
</evidence>
<proteinExistence type="predicted"/>
<gene>
    <name evidence="1" type="ORF">DET56_11776</name>
</gene>
<dbReference type="InterPro" id="IPR049739">
    <property type="entry name" value="YraL-like"/>
</dbReference>
<accession>A0A855XLE4</accession>
<dbReference type="PANTHER" id="PTHR37812:SF1">
    <property type="entry name" value="MU-LIKE PROPHAGE FLUMU PROTEIN C"/>
    <property type="match status" value="1"/>
</dbReference>
<protein>
    <recommendedName>
        <fullName evidence="3">Mor transcription activator family protein</fullName>
    </recommendedName>
</protein>
<name>A0A855XLE4_9BACL</name>
<reference evidence="1 2" key="1">
    <citation type="submission" date="2018-05" db="EMBL/GenBank/DDBJ databases">
        <title>Freshwater and sediment microbial communities from various areas in North America, analyzing microbe dynamics in response to fracking.</title>
        <authorList>
            <person name="Lamendella R."/>
        </authorList>
    </citation>
    <scope>NUCLEOTIDE SEQUENCE [LARGE SCALE GENOMIC DNA]</scope>
    <source>
        <strain evidence="1 2">DB-3</strain>
    </source>
</reference>
<dbReference type="SUPFAM" id="SSF46689">
    <property type="entry name" value="Homeodomain-like"/>
    <property type="match status" value="1"/>
</dbReference>
<comment type="caution">
    <text evidence="1">The sequence shown here is derived from an EMBL/GenBank/DDBJ whole genome shotgun (WGS) entry which is preliminary data.</text>
</comment>
<dbReference type="InterPro" id="IPR009057">
    <property type="entry name" value="Homeodomain-like_sf"/>
</dbReference>
<dbReference type="RefSeq" id="WP_110002071.1">
    <property type="nucleotide sequence ID" value="NZ_QGTZ01000017.1"/>
</dbReference>
<evidence type="ECO:0000313" key="2">
    <source>
        <dbReference type="Proteomes" id="UP000247078"/>
    </source>
</evidence>